<reference evidence="2 3" key="1">
    <citation type="submission" date="2015-10" db="EMBL/GenBank/DDBJ databases">
        <title>Draft genome sequence of Novosphingobium fuchskuhlense DSM 25065 isolated from a surface water sample of the southwest basin of Lake Grosse Fuchskuhle.</title>
        <authorList>
            <person name="Ruckert C."/>
            <person name="Winkler A."/>
            <person name="Glaeser J."/>
            <person name="Grossart H.-P."/>
            <person name="Kalinowski J."/>
            <person name="Glaeser S."/>
        </authorList>
    </citation>
    <scope>NUCLEOTIDE SEQUENCE [LARGE SCALE GENOMIC DNA]</scope>
    <source>
        <strain evidence="2 3">FNE08-7</strain>
    </source>
</reference>
<organism evidence="2 3">
    <name type="scientific">Novosphingobium fuchskuhlense</name>
    <dbReference type="NCBI Taxonomy" id="1117702"/>
    <lineage>
        <taxon>Bacteria</taxon>
        <taxon>Pseudomonadati</taxon>
        <taxon>Pseudomonadota</taxon>
        <taxon>Alphaproteobacteria</taxon>
        <taxon>Sphingomonadales</taxon>
        <taxon>Sphingomonadaceae</taxon>
        <taxon>Novosphingobium</taxon>
    </lineage>
</organism>
<gene>
    <name evidence="2" type="ORF">AQZ52_01665</name>
</gene>
<keyword evidence="3" id="KW-1185">Reference proteome</keyword>
<sequence length="214" mass="23264">MTVKADNLRGRRQHFAAPGGFHDRMVRLIAVGLPALIGVLLAVLVISPFSQRGEISFLLDRNKVAMVKDRLRVISAMYRGQDDSGRNFSVTAGSAVQHSETRDEVEMRDITARVMLNNGPASLTTGAGIYDFAKQKITVPTPVNFATSDGYRMVTGGADIDIGKRRLISQGRAEGRIPAGTFSADRINADLEARTITLDGHARLTMEPGKLKMP</sequence>
<proteinExistence type="predicted"/>
<evidence type="ECO:0000313" key="2">
    <source>
        <dbReference type="EMBL" id="KUR73702.1"/>
    </source>
</evidence>
<keyword evidence="1" id="KW-1133">Transmembrane helix</keyword>
<accession>A0A124JWU3</accession>
<dbReference type="Proteomes" id="UP000058012">
    <property type="component" value="Unassembled WGS sequence"/>
</dbReference>
<name>A0A124JWU3_9SPHN</name>
<evidence type="ECO:0000256" key="1">
    <source>
        <dbReference type="SAM" id="Phobius"/>
    </source>
</evidence>
<keyword evidence="1" id="KW-0812">Transmembrane</keyword>
<feature type="transmembrane region" description="Helical" evidence="1">
    <location>
        <begin position="25"/>
        <end position="46"/>
    </location>
</feature>
<dbReference type="OrthoDB" id="7423492at2"/>
<protein>
    <submittedName>
        <fullName evidence="2">LPS export ABC transporter periplasmic protein LptC</fullName>
    </submittedName>
</protein>
<dbReference type="AlphaFoldDB" id="A0A124JWU3"/>
<dbReference type="STRING" id="1117702.AQZ52_01665"/>
<keyword evidence="1" id="KW-0472">Membrane</keyword>
<comment type="caution">
    <text evidence="2">The sequence shown here is derived from an EMBL/GenBank/DDBJ whole genome shotgun (WGS) entry which is preliminary data.</text>
</comment>
<evidence type="ECO:0000313" key="3">
    <source>
        <dbReference type="Proteomes" id="UP000058012"/>
    </source>
</evidence>
<dbReference type="EMBL" id="LLZS01000001">
    <property type="protein sequence ID" value="KUR73702.1"/>
    <property type="molecule type" value="Genomic_DNA"/>
</dbReference>